<evidence type="ECO:0000313" key="2">
    <source>
        <dbReference type="EMBL" id="GHO88134.1"/>
    </source>
</evidence>
<dbReference type="RefSeq" id="WP_201365754.1">
    <property type="nucleotide sequence ID" value="NZ_BNJJ01000022.1"/>
</dbReference>
<evidence type="ECO:0000313" key="4">
    <source>
        <dbReference type="Proteomes" id="UP000635565"/>
    </source>
</evidence>
<organism evidence="3 4">
    <name type="scientific">Dictyobacter formicarum</name>
    <dbReference type="NCBI Taxonomy" id="2778368"/>
    <lineage>
        <taxon>Bacteria</taxon>
        <taxon>Bacillati</taxon>
        <taxon>Chloroflexota</taxon>
        <taxon>Ktedonobacteria</taxon>
        <taxon>Ktedonobacterales</taxon>
        <taxon>Dictyobacteraceae</taxon>
        <taxon>Dictyobacter</taxon>
    </lineage>
</organism>
<keyword evidence="1" id="KW-0175">Coiled coil</keyword>
<comment type="caution">
    <text evidence="3">The sequence shown here is derived from an EMBL/GenBank/DDBJ whole genome shotgun (WGS) entry which is preliminary data.</text>
</comment>
<evidence type="ECO:0000313" key="3">
    <source>
        <dbReference type="EMBL" id="GHO88254.1"/>
    </source>
</evidence>
<dbReference type="EMBL" id="BNJJ01000022">
    <property type="protein sequence ID" value="GHO88134.1"/>
    <property type="molecule type" value="Genomic_DNA"/>
</dbReference>
<dbReference type="EMBL" id="BNJJ01000022">
    <property type="protein sequence ID" value="GHO88254.1"/>
    <property type="molecule type" value="Genomic_DNA"/>
</dbReference>
<proteinExistence type="predicted"/>
<dbReference type="Proteomes" id="UP000635565">
    <property type="component" value="Unassembled WGS sequence"/>
</dbReference>
<sequence length="147" mass="17406">MNCLYCGAIIEGKRKSRKFCNDAHKQAYWRKQHQGEQSQELLSELEELREKVHDQAQTIEALEQETMRLHNRLDLERRFHGDHSTYSFLAWLKKQSPSALRDKLLASSFLPARASRAKYEAHLRYTLQCSPEEMDEFAHLWKLMLLS</sequence>
<accession>A0ABQ3VRD5</accession>
<evidence type="ECO:0000256" key="1">
    <source>
        <dbReference type="SAM" id="Coils"/>
    </source>
</evidence>
<reference evidence="3 4" key="1">
    <citation type="journal article" date="2021" name="Int. J. Syst. Evol. Microbiol.">
        <title>Reticulibacter mediterranei gen. nov., sp. nov., within the new family Reticulibacteraceae fam. nov., and Ktedonospora formicarum gen. nov., sp. nov., Ktedonobacter robiniae sp. nov., Dictyobacter formicarum sp. nov. and Dictyobacter arantiisoli sp. nov., belonging to the class Ktedonobacteria.</title>
        <authorList>
            <person name="Yabe S."/>
            <person name="Zheng Y."/>
            <person name="Wang C.M."/>
            <person name="Sakai Y."/>
            <person name="Abe K."/>
            <person name="Yokota A."/>
            <person name="Donadio S."/>
            <person name="Cavaletti L."/>
            <person name="Monciardini P."/>
        </authorList>
    </citation>
    <scope>NUCLEOTIDE SEQUENCE [LARGE SCALE GENOMIC DNA]</scope>
    <source>
        <strain evidence="3 4">SOSP1-9</strain>
    </source>
</reference>
<feature type="coiled-coil region" evidence="1">
    <location>
        <begin position="31"/>
        <end position="65"/>
    </location>
</feature>
<evidence type="ECO:0008006" key="5">
    <source>
        <dbReference type="Google" id="ProtNLM"/>
    </source>
</evidence>
<name>A0ABQ3VRD5_9CHLR</name>
<protein>
    <recommendedName>
        <fullName evidence="5">Recombinase zinc beta ribbon domain-containing protein</fullName>
    </recommendedName>
</protein>
<gene>
    <name evidence="2" type="ORF">KSZ_61400</name>
    <name evidence="3" type="ORF">KSZ_62600</name>
</gene>
<keyword evidence="4" id="KW-1185">Reference proteome</keyword>